<evidence type="ECO:0000313" key="10">
    <source>
        <dbReference type="Ensembl" id="ENSACIP00000014870.1"/>
    </source>
</evidence>
<evidence type="ECO:0000256" key="6">
    <source>
        <dbReference type="ARBA" id="ARBA00022777"/>
    </source>
</evidence>
<evidence type="ECO:0000256" key="5">
    <source>
        <dbReference type="ARBA" id="ARBA00022741"/>
    </source>
</evidence>
<dbReference type="GeneTree" id="ENSGT00940000174849"/>
<dbReference type="GO" id="GO:0005524">
    <property type="term" value="F:ATP binding"/>
    <property type="evidence" value="ECO:0007669"/>
    <property type="project" value="UniProtKB-KW"/>
</dbReference>
<comment type="catalytic activity">
    <reaction evidence="9">
        <text>L-seryl-[protein] + ATP = O-phospho-L-seryl-[protein] + ADP + H(+)</text>
        <dbReference type="Rhea" id="RHEA:17989"/>
        <dbReference type="Rhea" id="RHEA-COMP:9863"/>
        <dbReference type="Rhea" id="RHEA-COMP:11604"/>
        <dbReference type="ChEBI" id="CHEBI:15378"/>
        <dbReference type="ChEBI" id="CHEBI:29999"/>
        <dbReference type="ChEBI" id="CHEBI:30616"/>
        <dbReference type="ChEBI" id="CHEBI:83421"/>
        <dbReference type="ChEBI" id="CHEBI:456216"/>
        <dbReference type="EC" id="2.7.11.1"/>
    </reaction>
</comment>
<comment type="subcellular location">
    <subcellularLocation>
        <location evidence="1">Host cell</location>
    </subcellularLocation>
</comment>
<protein>
    <recommendedName>
        <fullName evidence="2">non-specific serine/threonine protein kinase</fullName>
        <ecNumber evidence="2">2.7.11.1</ecNumber>
    </recommendedName>
</protein>
<dbReference type="PANTHER" id="PTHR22984:SF25">
    <property type="entry name" value="PROTEIN KINASE DOMAIN-CONTAINING PROTEIN"/>
    <property type="match status" value="1"/>
</dbReference>
<dbReference type="Gene3D" id="3.30.200.20">
    <property type="entry name" value="Phosphorylase Kinase, domain 1"/>
    <property type="match status" value="1"/>
</dbReference>
<dbReference type="GO" id="GO:0005737">
    <property type="term" value="C:cytoplasm"/>
    <property type="evidence" value="ECO:0007669"/>
    <property type="project" value="TreeGrafter"/>
</dbReference>
<evidence type="ECO:0000313" key="11">
    <source>
        <dbReference type="Proteomes" id="UP000261340"/>
    </source>
</evidence>
<keyword evidence="4" id="KW-0808">Transferase</keyword>
<keyword evidence="6" id="KW-0418">Kinase</keyword>
<evidence type="ECO:0000256" key="7">
    <source>
        <dbReference type="ARBA" id="ARBA00022840"/>
    </source>
</evidence>
<dbReference type="EC" id="2.7.11.1" evidence="2"/>
<organism evidence="10 11">
    <name type="scientific">Amphilophus citrinellus</name>
    <name type="common">Midas cichlid</name>
    <name type="synonym">Cichlasoma citrinellum</name>
    <dbReference type="NCBI Taxonomy" id="61819"/>
    <lineage>
        <taxon>Eukaryota</taxon>
        <taxon>Metazoa</taxon>
        <taxon>Chordata</taxon>
        <taxon>Craniata</taxon>
        <taxon>Vertebrata</taxon>
        <taxon>Euteleostomi</taxon>
        <taxon>Actinopterygii</taxon>
        <taxon>Neopterygii</taxon>
        <taxon>Teleostei</taxon>
        <taxon>Neoteleostei</taxon>
        <taxon>Acanthomorphata</taxon>
        <taxon>Ovalentaria</taxon>
        <taxon>Cichlomorphae</taxon>
        <taxon>Cichliformes</taxon>
        <taxon>Cichlidae</taxon>
        <taxon>New World cichlids</taxon>
        <taxon>Cichlasomatinae</taxon>
        <taxon>Heroini</taxon>
        <taxon>Amphilophus</taxon>
    </lineage>
</organism>
<dbReference type="GO" id="GO:0043657">
    <property type="term" value="C:host cell"/>
    <property type="evidence" value="ECO:0007669"/>
    <property type="project" value="UniProtKB-SubCell"/>
</dbReference>
<dbReference type="SUPFAM" id="SSF56112">
    <property type="entry name" value="Protein kinase-like (PK-like)"/>
    <property type="match status" value="1"/>
</dbReference>
<dbReference type="InterPro" id="IPR051138">
    <property type="entry name" value="PIM_Ser/Thr_kinase"/>
</dbReference>
<evidence type="ECO:0000256" key="2">
    <source>
        <dbReference type="ARBA" id="ARBA00012513"/>
    </source>
</evidence>
<dbReference type="Proteomes" id="UP000261340">
    <property type="component" value="Unplaced"/>
</dbReference>
<dbReference type="AlphaFoldDB" id="A0A3Q0S302"/>
<dbReference type="PANTHER" id="PTHR22984">
    <property type="entry name" value="SERINE/THREONINE-PROTEIN KINASE PIM"/>
    <property type="match status" value="1"/>
</dbReference>
<name>A0A3Q0S302_AMPCI</name>
<evidence type="ECO:0000256" key="3">
    <source>
        <dbReference type="ARBA" id="ARBA00022527"/>
    </source>
</evidence>
<dbReference type="Ensembl" id="ENSACIT00000015268.1">
    <property type="protein sequence ID" value="ENSACIP00000014870.1"/>
    <property type="gene ID" value="ENSACIG00000011551.1"/>
</dbReference>
<reference evidence="10" key="2">
    <citation type="submission" date="2025-09" db="UniProtKB">
        <authorList>
            <consortium name="Ensembl"/>
        </authorList>
    </citation>
    <scope>IDENTIFICATION</scope>
</reference>
<keyword evidence="3" id="KW-0723">Serine/threonine-protein kinase</keyword>
<evidence type="ECO:0000256" key="1">
    <source>
        <dbReference type="ARBA" id="ARBA00004340"/>
    </source>
</evidence>
<keyword evidence="7" id="KW-0067">ATP-binding</keyword>
<sequence>MFQGVILDHKLCWKPSIKHVCNKMAKIIRILGKTRHILNNKTLHTLYYCFKKKYVEDGKLGRGGFGSVYAGRRKIDNLPVSITHIFLHLVHVATISHTNQSIPVLSVGAVTMQDWYELEREVLLVMERPVASVSLLNYMENNGTAPTLSRRLAP</sequence>
<reference evidence="10" key="1">
    <citation type="submission" date="2025-08" db="UniProtKB">
        <authorList>
            <consortium name="Ensembl"/>
        </authorList>
    </citation>
    <scope>IDENTIFICATION</scope>
</reference>
<proteinExistence type="predicted"/>
<dbReference type="InterPro" id="IPR011009">
    <property type="entry name" value="Kinase-like_dom_sf"/>
</dbReference>
<accession>A0A3Q0S302</accession>
<evidence type="ECO:0000256" key="4">
    <source>
        <dbReference type="ARBA" id="ARBA00022679"/>
    </source>
</evidence>
<evidence type="ECO:0000256" key="8">
    <source>
        <dbReference type="ARBA" id="ARBA00047899"/>
    </source>
</evidence>
<dbReference type="GO" id="GO:0004674">
    <property type="term" value="F:protein serine/threonine kinase activity"/>
    <property type="evidence" value="ECO:0007669"/>
    <property type="project" value="UniProtKB-KW"/>
</dbReference>
<evidence type="ECO:0000256" key="9">
    <source>
        <dbReference type="ARBA" id="ARBA00048679"/>
    </source>
</evidence>
<keyword evidence="5" id="KW-0547">Nucleotide-binding</keyword>
<comment type="catalytic activity">
    <reaction evidence="8">
        <text>L-threonyl-[protein] + ATP = O-phospho-L-threonyl-[protein] + ADP + H(+)</text>
        <dbReference type="Rhea" id="RHEA:46608"/>
        <dbReference type="Rhea" id="RHEA-COMP:11060"/>
        <dbReference type="Rhea" id="RHEA-COMP:11605"/>
        <dbReference type="ChEBI" id="CHEBI:15378"/>
        <dbReference type="ChEBI" id="CHEBI:30013"/>
        <dbReference type="ChEBI" id="CHEBI:30616"/>
        <dbReference type="ChEBI" id="CHEBI:61977"/>
        <dbReference type="ChEBI" id="CHEBI:456216"/>
        <dbReference type="EC" id="2.7.11.1"/>
    </reaction>
</comment>
<keyword evidence="11" id="KW-1185">Reference proteome</keyword>